<accession>A0ABN7BFU9</accession>
<protein>
    <submittedName>
        <fullName evidence="2">Uncharacterized protein</fullName>
    </submittedName>
</protein>
<evidence type="ECO:0000256" key="1">
    <source>
        <dbReference type="SAM" id="MobiDB-lite"/>
    </source>
</evidence>
<reference evidence="2 3" key="1">
    <citation type="submission" date="2023-09" db="EMBL/GenBank/DDBJ databases">
        <title>Nesidiocoris tenuis whole genome shotgun sequence.</title>
        <authorList>
            <person name="Shibata T."/>
            <person name="Shimoda M."/>
            <person name="Kobayashi T."/>
            <person name="Uehara T."/>
        </authorList>
    </citation>
    <scope>NUCLEOTIDE SEQUENCE [LARGE SCALE GENOMIC DNA]</scope>
    <source>
        <strain evidence="2 3">Japan</strain>
    </source>
</reference>
<keyword evidence="3" id="KW-1185">Reference proteome</keyword>
<organism evidence="2 3">
    <name type="scientific">Nesidiocoris tenuis</name>
    <dbReference type="NCBI Taxonomy" id="355587"/>
    <lineage>
        <taxon>Eukaryota</taxon>
        <taxon>Metazoa</taxon>
        <taxon>Ecdysozoa</taxon>
        <taxon>Arthropoda</taxon>
        <taxon>Hexapoda</taxon>
        <taxon>Insecta</taxon>
        <taxon>Pterygota</taxon>
        <taxon>Neoptera</taxon>
        <taxon>Paraneoptera</taxon>
        <taxon>Hemiptera</taxon>
        <taxon>Heteroptera</taxon>
        <taxon>Panheteroptera</taxon>
        <taxon>Cimicomorpha</taxon>
        <taxon>Miridae</taxon>
        <taxon>Dicyphina</taxon>
        <taxon>Nesidiocoris</taxon>
    </lineage>
</organism>
<feature type="region of interest" description="Disordered" evidence="1">
    <location>
        <begin position="554"/>
        <end position="579"/>
    </location>
</feature>
<name>A0ABN7BFU9_9HEMI</name>
<sequence length="579" mass="66721">MAVSLDDVDRQLMATECHFNWGLEKIGNWTTEPAMFLERTIDKYNGIQQTSLMTKFSTSLHVFYMMYKAEVAGWELCLENAIRILHLATDPHGPPKAQRLPELSSVLYQGSVDEFFSACCIEDAEQPEGNDEELHDEQDDVIGDGILSDRLEAATHIVQALKAHILRHSGASIEEMDRALSEIVPVDKMDVRQRGFFVVVDVSLSYRLDKGDDNLSVIIERLRSAMEQDPDDWLITRLYIKHVGFKRRREKRYETTLEDVSEIALILHRFRDVDIPESILKFFKLYELEILNEYLSRGSAPPHLKNHLEDLCEELADKLRSGKLSLCASIMSRDPRNRNRACEMAERALTQTKSTYAYAKAANVFRNANKYERALECATLASEEAIGSCWQVLELKIALGHSIDADQFFHDVIERFPTQIRSVRPHAFVYYVSKTNKISTGLDHYQKLLEECEANFLPPKVENFYCTYLRRTIKTAELAYRIASYVLREDQQHREQVRDLVDQQLSEDCLGHCRIIVSIIDSMPEVKSRFQPARGADLYGIIFELTGCNRRPKTFRTPPNSRNFGANRYVSGNTNWRRK</sequence>
<evidence type="ECO:0000313" key="2">
    <source>
        <dbReference type="EMBL" id="BET02588.1"/>
    </source>
</evidence>
<gene>
    <name evidence="2" type="ORF">NTJ_15406</name>
</gene>
<feature type="compositionally biased region" description="Polar residues" evidence="1">
    <location>
        <begin position="557"/>
        <end position="579"/>
    </location>
</feature>
<dbReference type="EMBL" id="AP028922">
    <property type="protein sequence ID" value="BET02588.1"/>
    <property type="molecule type" value="Genomic_DNA"/>
</dbReference>
<dbReference type="Proteomes" id="UP001307889">
    <property type="component" value="Chromosome 14"/>
</dbReference>
<proteinExistence type="predicted"/>
<evidence type="ECO:0000313" key="3">
    <source>
        <dbReference type="Proteomes" id="UP001307889"/>
    </source>
</evidence>